<evidence type="ECO:0000256" key="6">
    <source>
        <dbReference type="ARBA" id="ARBA00022833"/>
    </source>
</evidence>
<keyword evidence="12" id="KW-1185">Reference proteome</keyword>
<feature type="domain" description="CCHC-type" evidence="10">
    <location>
        <begin position="163"/>
        <end position="177"/>
    </location>
</feature>
<dbReference type="GO" id="GO:0071035">
    <property type="term" value="P:nuclear polyadenylation-dependent rRNA catabolic process"/>
    <property type="evidence" value="ECO:0007669"/>
    <property type="project" value="TreeGrafter"/>
</dbReference>
<dbReference type="PANTHER" id="PTHR46543:SF1">
    <property type="entry name" value="ZINC FINGER CCHC DOMAIN-CONTAINING PROTEIN 7"/>
    <property type="match status" value="1"/>
</dbReference>
<evidence type="ECO:0000256" key="3">
    <source>
        <dbReference type="ARBA" id="ARBA00022723"/>
    </source>
</evidence>
<dbReference type="GO" id="GO:0031499">
    <property type="term" value="C:TRAMP complex"/>
    <property type="evidence" value="ECO:0007669"/>
    <property type="project" value="TreeGrafter"/>
</dbReference>
<evidence type="ECO:0000313" key="12">
    <source>
        <dbReference type="Proteomes" id="UP000886653"/>
    </source>
</evidence>
<keyword evidence="6" id="KW-0862">Zinc</keyword>
<feature type="compositionally biased region" description="Basic and acidic residues" evidence="9">
    <location>
        <begin position="311"/>
        <end position="342"/>
    </location>
</feature>
<dbReference type="GO" id="GO:0008270">
    <property type="term" value="F:zinc ion binding"/>
    <property type="evidence" value="ECO:0007669"/>
    <property type="project" value="UniProtKB-KW"/>
</dbReference>
<keyword evidence="7" id="KW-0539">Nucleus</keyword>
<keyword evidence="5 8" id="KW-0863">Zinc-finger</keyword>
<evidence type="ECO:0000256" key="4">
    <source>
        <dbReference type="ARBA" id="ARBA00022737"/>
    </source>
</evidence>
<reference evidence="11" key="1">
    <citation type="submission" date="2013-11" db="EMBL/GenBank/DDBJ databases">
        <title>Genome sequence of the fusiform rust pathogen reveals effectors for host alternation and coevolution with pine.</title>
        <authorList>
            <consortium name="DOE Joint Genome Institute"/>
            <person name="Smith K."/>
            <person name="Pendleton A."/>
            <person name="Kubisiak T."/>
            <person name="Anderson C."/>
            <person name="Salamov A."/>
            <person name="Aerts A."/>
            <person name="Riley R."/>
            <person name="Clum A."/>
            <person name="Lindquist E."/>
            <person name="Ence D."/>
            <person name="Campbell M."/>
            <person name="Kronenberg Z."/>
            <person name="Feau N."/>
            <person name="Dhillon B."/>
            <person name="Hamelin R."/>
            <person name="Burleigh J."/>
            <person name="Smith J."/>
            <person name="Yandell M."/>
            <person name="Nelson C."/>
            <person name="Grigoriev I."/>
            <person name="Davis J."/>
        </authorList>
    </citation>
    <scope>NUCLEOTIDE SEQUENCE</scope>
    <source>
        <strain evidence="11">G11</strain>
    </source>
</reference>
<dbReference type="Proteomes" id="UP000886653">
    <property type="component" value="Unassembled WGS sequence"/>
</dbReference>
<dbReference type="InterPro" id="IPR051644">
    <property type="entry name" value="TRAMP_AT-DNA-binding"/>
</dbReference>
<keyword evidence="4" id="KW-0677">Repeat</keyword>
<dbReference type="GO" id="GO:0071038">
    <property type="term" value="P:TRAMP-dependent tRNA surveillance pathway"/>
    <property type="evidence" value="ECO:0007669"/>
    <property type="project" value="TreeGrafter"/>
</dbReference>
<evidence type="ECO:0000256" key="8">
    <source>
        <dbReference type="PROSITE-ProRule" id="PRU00047"/>
    </source>
</evidence>
<comment type="caution">
    <text evidence="11">The sequence shown here is derived from an EMBL/GenBank/DDBJ whole genome shotgun (WGS) entry which is preliminary data.</text>
</comment>
<dbReference type="PROSITE" id="PS50158">
    <property type="entry name" value="ZF_CCHC"/>
    <property type="match status" value="2"/>
</dbReference>
<dbReference type="Gene3D" id="4.10.60.10">
    <property type="entry name" value="Zinc finger, CCHC-type"/>
    <property type="match status" value="2"/>
</dbReference>
<feature type="region of interest" description="Disordered" evidence="9">
    <location>
        <begin position="30"/>
        <end position="60"/>
    </location>
</feature>
<feature type="region of interest" description="Disordered" evidence="9">
    <location>
        <begin position="243"/>
        <end position="468"/>
    </location>
</feature>
<dbReference type="GO" id="GO:0006397">
    <property type="term" value="P:mRNA processing"/>
    <property type="evidence" value="ECO:0007669"/>
    <property type="project" value="UniProtKB-KW"/>
</dbReference>
<dbReference type="AlphaFoldDB" id="A0A9P6NRS9"/>
<dbReference type="GO" id="GO:0071037">
    <property type="term" value="P:nuclear polyadenylation-dependent snRNA catabolic process"/>
    <property type="evidence" value="ECO:0007669"/>
    <property type="project" value="TreeGrafter"/>
</dbReference>
<proteinExistence type="predicted"/>
<feature type="domain" description="CCHC-type" evidence="10">
    <location>
        <begin position="137"/>
        <end position="152"/>
    </location>
</feature>
<dbReference type="GO" id="GO:0003723">
    <property type="term" value="F:RNA binding"/>
    <property type="evidence" value="ECO:0007669"/>
    <property type="project" value="TreeGrafter"/>
</dbReference>
<accession>A0A9P6NRS9</accession>
<evidence type="ECO:0000256" key="9">
    <source>
        <dbReference type="SAM" id="MobiDB-lite"/>
    </source>
</evidence>
<feature type="compositionally biased region" description="Basic and acidic residues" evidence="9">
    <location>
        <begin position="258"/>
        <end position="301"/>
    </location>
</feature>
<dbReference type="EMBL" id="MU167209">
    <property type="protein sequence ID" value="KAG0152201.1"/>
    <property type="molecule type" value="Genomic_DNA"/>
</dbReference>
<sequence length="468" mass="52731">MMDEPQLFIFDTTSDPRLIGLPKSAQLELQTSSKLTSKSKSNGSPTLPNSTTSTSASPILPLSPTLDHTVLTEHPSEIEFNDSAPPARRYWKDPTGITCTICHEPDHSAKNCDHQLCLTCGAIDEHITRLCPVTLVCYACGSRGHLSRHCPSSATSRILGKDCLRCGSTNHLSLNCPMIWRCYEELKIPGRKPKAIKPACYNCGDSGDHFGDECPFGRAGRCHQRPEPSAFSIRDYSHEHFNQSNARSGRHQHPHHSGTRDSDRYTRDSDRHTRDSDRYTRDSDRYTRGSDHHNRNHDARSGRHQHHHHSGTRDSDRYTRDSDRSTRESDRYARDSDYHNRNYEPSSHPPTHHHSRRPAPLPYEEEDEEEEDWFSRRQRSKQDNSRSSSHRPPLQASSRDQTGGPRKQQNGSGSQKKKKKPKSVRGDAEREVHQSGGNPGHGGGGGGEDSQSKRPRIGGSYKGGYTKR</sequence>
<dbReference type="InterPro" id="IPR001878">
    <property type="entry name" value="Znf_CCHC"/>
</dbReference>
<keyword evidence="2" id="KW-0507">mRNA processing</keyword>
<dbReference type="InterPro" id="IPR036875">
    <property type="entry name" value="Znf_CCHC_sf"/>
</dbReference>
<evidence type="ECO:0000256" key="5">
    <source>
        <dbReference type="ARBA" id="ARBA00022771"/>
    </source>
</evidence>
<feature type="compositionally biased region" description="Gly residues" evidence="9">
    <location>
        <begin position="437"/>
        <end position="448"/>
    </location>
</feature>
<feature type="compositionally biased region" description="Basic and acidic residues" evidence="9">
    <location>
        <begin position="424"/>
        <end position="433"/>
    </location>
</feature>
<evidence type="ECO:0000313" key="11">
    <source>
        <dbReference type="EMBL" id="KAG0152201.1"/>
    </source>
</evidence>
<dbReference type="GO" id="GO:0071036">
    <property type="term" value="P:nuclear polyadenylation-dependent snoRNA catabolic process"/>
    <property type="evidence" value="ECO:0007669"/>
    <property type="project" value="TreeGrafter"/>
</dbReference>
<evidence type="ECO:0000259" key="10">
    <source>
        <dbReference type="PROSITE" id="PS50158"/>
    </source>
</evidence>
<dbReference type="OrthoDB" id="7608935at2759"/>
<feature type="compositionally biased region" description="Basic residues" evidence="9">
    <location>
        <begin position="248"/>
        <end position="257"/>
    </location>
</feature>
<protein>
    <recommendedName>
        <fullName evidence="10">CCHC-type domain-containing protein</fullName>
    </recommendedName>
</protein>
<name>A0A9P6NRS9_9BASI</name>
<organism evidence="11 12">
    <name type="scientific">Cronartium quercuum f. sp. fusiforme G11</name>
    <dbReference type="NCBI Taxonomy" id="708437"/>
    <lineage>
        <taxon>Eukaryota</taxon>
        <taxon>Fungi</taxon>
        <taxon>Dikarya</taxon>
        <taxon>Basidiomycota</taxon>
        <taxon>Pucciniomycotina</taxon>
        <taxon>Pucciniomycetes</taxon>
        <taxon>Pucciniales</taxon>
        <taxon>Coleosporiaceae</taxon>
        <taxon>Cronartium</taxon>
    </lineage>
</organism>
<dbReference type="GO" id="GO:0071039">
    <property type="term" value="P:nuclear polyadenylation-dependent CUT catabolic process"/>
    <property type="evidence" value="ECO:0007669"/>
    <property type="project" value="TreeGrafter"/>
</dbReference>
<dbReference type="Pfam" id="PF00098">
    <property type="entry name" value="zf-CCHC"/>
    <property type="match status" value="1"/>
</dbReference>
<dbReference type="SUPFAM" id="SSF57756">
    <property type="entry name" value="Retrovirus zinc finger-like domains"/>
    <property type="match status" value="1"/>
</dbReference>
<evidence type="ECO:0000256" key="2">
    <source>
        <dbReference type="ARBA" id="ARBA00022664"/>
    </source>
</evidence>
<feature type="compositionally biased region" description="Low complexity" evidence="9">
    <location>
        <begin position="30"/>
        <end position="58"/>
    </location>
</feature>
<dbReference type="GO" id="GO:0071031">
    <property type="term" value="P:nuclear mRNA surveillance of mRNA 3'-end processing"/>
    <property type="evidence" value="ECO:0007669"/>
    <property type="project" value="TreeGrafter"/>
</dbReference>
<dbReference type="SMART" id="SM00343">
    <property type="entry name" value="ZnF_C2HC"/>
    <property type="match status" value="5"/>
</dbReference>
<dbReference type="PANTHER" id="PTHR46543">
    <property type="entry name" value="ZINC FINGER CCHC DOMAIN-CONTAINING PROTEIN 7"/>
    <property type="match status" value="1"/>
</dbReference>
<gene>
    <name evidence="11" type="ORF">CROQUDRAFT_650282</name>
</gene>
<feature type="compositionally biased region" description="Acidic residues" evidence="9">
    <location>
        <begin position="363"/>
        <end position="372"/>
    </location>
</feature>
<keyword evidence="3" id="KW-0479">Metal-binding</keyword>
<comment type="subcellular location">
    <subcellularLocation>
        <location evidence="1">Nucleus</location>
    </subcellularLocation>
</comment>
<evidence type="ECO:0000256" key="1">
    <source>
        <dbReference type="ARBA" id="ARBA00004123"/>
    </source>
</evidence>
<evidence type="ECO:0000256" key="7">
    <source>
        <dbReference type="ARBA" id="ARBA00023242"/>
    </source>
</evidence>